<dbReference type="AlphaFoldDB" id="A0A2T3B539"/>
<dbReference type="Pfam" id="PF10358">
    <property type="entry name" value="NT-C2"/>
    <property type="match status" value="1"/>
</dbReference>
<dbReference type="PANTHER" id="PTHR21456">
    <property type="entry name" value="FAMILY WITH SEQUENCE SIMILARITY 102"/>
    <property type="match status" value="1"/>
</dbReference>
<evidence type="ECO:0000313" key="4">
    <source>
        <dbReference type="Proteomes" id="UP000241818"/>
    </source>
</evidence>
<dbReference type="FunCoup" id="A0A2T3B539">
    <property type="interactions" value="9"/>
</dbReference>
<feature type="region of interest" description="Disordered" evidence="1">
    <location>
        <begin position="247"/>
        <end position="335"/>
    </location>
</feature>
<protein>
    <recommendedName>
        <fullName evidence="2">C2 NT-type domain-containing protein</fullName>
    </recommendedName>
</protein>
<organism evidence="3 4">
    <name type="scientific">Amorphotheca resinae ATCC 22711</name>
    <dbReference type="NCBI Taxonomy" id="857342"/>
    <lineage>
        <taxon>Eukaryota</taxon>
        <taxon>Fungi</taxon>
        <taxon>Dikarya</taxon>
        <taxon>Ascomycota</taxon>
        <taxon>Pezizomycotina</taxon>
        <taxon>Leotiomycetes</taxon>
        <taxon>Helotiales</taxon>
        <taxon>Amorphothecaceae</taxon>
        <taxon>Amorphotheca</taxon>
    </lineage>
</organism>
<gene>
    <name evidence="3" type="ORF">M430DRAFT_40667</name>
</gene>
<dbReference type="InterPro" id="IPR019448">
    <property type="entry name" value="NT-C2"/>
</dbReference>
<dbReference type="EMBL" id="KZ679009">
    <property type="protein sequence ID" value="PSS21853.1"/>
    <property type="molecule type" value="Genomic_DNA"/>
</dbReference>
<feature type="domain" description="C2 NT-type" evidence="2">
    <location>
        <begin position="4"/>
        <end position="151"/>
    </location>
</feature>
<evidence type="ECO:0000259" key="2">
    <source>
        <dbReference type="PROSITE" id="PS51840"/>
    </source>
</evidence>
<feature type="compositionally biased region" description="Polar residues" evidence="1">
    <location>
        <begin position="308"/>
        <end position="318"/>
    </location>
</feature>
<dbReference type="Proteomes" id="UP000241818">
    <property type="component" value="Unassembled WGS sequence"/>
</dbReference>
<reference evidence="3 4" key="1">
    <citation type="journal article" date="2018" name="New Phytol.">
        <title>Comparative genomics and transcriptomics depict ericoid mycorrhizal fungi as versatile saprotrophs and plant mutualists.</title>
        <authorList>
            <person name="Martino E."/>
            <person name="Morin E."/>
            <person name="Grelet G.A."/>
            <person name="Kuo A."/>
            <person name="Kohler A."/>
            <person name="Daghino S."/>
            <person name="Barry K.W."/>
            <person name="Cichocki N."/>
            <person name="Clum A."/>
            <person name="Dockter R.B."/>
            <person name="Hainaut M."/>
            <person name="Kuo R.C."/>
            <person name="LaButti K."/>
            <person name="Lindahl B.D."/>
            <person name="Lindquist E.A."/>
            <person name="Lipzen A."/>
            <person name="Khouja H.R."/>
            <person name="Magnuson J."/>
            <person name="Murat C."/>
            <person name="Ohm R.A."/>
            <person name="Singer S.W."/>
            <person name="Spatafora J.W."/>
            <person name="Wang M."/>
            <person name="Veneault-Fourrey C."/>
            <person name="Henrissat B."/>
            <person name="Grigoriev I.V."/>
            <person name="Martin F.M."/>
            <person name="Perotto S."/>
        </authorList>
    </citation>
    <scope>NUCLEOTIDE SEQUENCE [LARGE SCALE GENOMIC DNA]</scope>
    <source>
        <strain evidence="3 4">ATCC 22711</strain>
    </source>
</reference>
<dbReference type="PANTHER" id="PTHR21456:SF1">
    <property type="entry name" value="C2 NT-TYPE DOMAIN-CONTAINING PROTEIN"/>
    <property type="match status" value="1"/>
</dbReference>
<dbReference type="OrthoDB" id="3365224at2759"/>
<accession>A0A2T3B539</accession>
<proteinExistence type="predicted"/>
<dbReference type="GeneID" id="36575501"/>
<sequence>MNNPLIPKARKPKFDLHLKIYDLNNVPLTSGTSYVKWHLPASTAAEHRGRTEKAGIKEHKVVWDYTHTIPVRLTIDKSNHLQECIINFEVVQDYSSGSRAEKITLGYVTLNLAEYVDESESGDGEDGVVRRYLMQESKINSTLKVGILMKQVDGDRNFIAPPLKSAPVFGGIAGIMAGEQAEQDELGNLPSMGKSRDHSDLQDMYRRALAASWAAQTGELPADQCIEDIFSGGDGWREKYDPEASLLNTRTNAREDSPSGDEHENQTRRHRSTGSTSSSRSQNTVKDAKRPGHKKHRSREMDMGRATGIQSPHSAKANQESSEQERERGRGRNGFRYAREVDEFDIREDLIAWKLPGRVSS</sequence>
<name>A0A2T3B539_AMORE</name>
<dbReference type="STRING" id="857342.A0A2T3B539"/>
<evidence type="ECO:0000256" key="1">
    <source>
        <dbReference type="SAM" id="MobiDB-lite"/>
    </source>
</evidence>
<feature type="compositionally biased region" description="Basic and acidic residues" evidence="1">
    <location>
        <begin position="252"/>
        <end position="267"/>
    </location>
</feature>
<dbReference type="InterPro" id="IPR039931">
    <property type="entry name" value="EEIG1/2-like"/>
</dbReference>
<dbReference type="InParanoid" id="A0A2T3B539"/>
<dbReference type="PROSITE" id="PS51840">
    <property type="entry name" value="C2_NT"/>
    <property type="match status" value="1"/>
</dbReference>
<keyword evidence="4" id="KW-1185">Reference proteome</keyword>
<dbReference type="RefSeq" id="XP_024722008.1">
    <property type="nucleotide sequence ID" value="XM_024867420.1"/>
</dbReference>
<evidence type="ECO:0000313" key="3">
    <source>
        <dbReference type="EMBL" id="PSS21853.1"/>
    </source>
</evidence>